<dbReference type="PANTHER" id="PTHR45649">
    <property type="entry name" value="AMINO-ACID PERMEASE BAT1"/>
    <property type="match status" value="1"/>
</dbReference>
<feature type="transmembrane region" description="Helical" evidence="6">
    <location>
        <begin position="272"/>
        <end position="300"/>
    </location>
</feature>
<accession>A0AA35LST6</accession>
<comment type="subcellular location">
    <subcellularLocation>
        <location evidence="1">Membrane</location>
        <topology evidence="1">Multi-pass membrane protein</topology>
    </subcellularLocation>
</comment>
<sequence length="326" mass="34975">MAGPISSPPVEVNLSFDDMQLRAQGHEAQLPRRFSLISMLAFSYSIMNSWLGFVSVLLATLLLGGPTTAFWGTIVAWVASVIIATGLAELASAFPSSGGSYQYSIVGLAGIRYPDYEVQRWRVWAVYAACLILGTALVTIAPVLVPKTQSTFFAASISGWLVTSITVLAMSKTKQSARDVLINWDNQAGWDSGFASTLGVGQCMWSFGAIDSVTHIAEEISHPGKNVSRAMLLAMLIGLLTIVFFALALLIFSCTDFSAISASAVPLYEAYFQATGSTVFSTVLVAWITFVYFGVVLGLVTTSGRLIWACSCFPRDRLGARTLASL</sequence>
<feature type="transmembrane region" description="Helical" evidence="6">
    <location>
        <begin position="124"/>
        <end position="145"/>
    </location>
</feature>
<evidence type="ECO:0000313" key="7">
    <source>
        <dbReference type="EMBL" id="CAI6046080.1"/>
    </source>
</evidence>
<name>A0AA35LST6_9HYPO</name>
<evidence type="ECO:0000256" key="6">
    <source>
        <dbReference type="SAM" id="Phobius"/>
    </source>
</evidence>
<organism evidence="7 8">
    <name type="scientific">Clonostachys chloroleuca</name>
    <dbReference type="NCBI Taxonomy" id="1926264"/>
    <lineage>
        <taxon>Eukaryota</taxon>
        <taxon>Fungi</taxon>
        <taxon>Dikarya</taxon>
        <taxon>Ascomycota</taxon>
        <taxon>Pezizomycotina</taxon>
        <taxon>Sordariomycetes</taxon>
        <taxon>Hypocreomycetidae</taxon>
        <taxon>Hypocreales</taxon>
        <taxon>Bionectriaceae</taxon>
        <taxon>Clonostachys</taxon>
    </lineage>
</organism>
<dbReference type="EMBL" id="CABFNP030000582">
    <property type="protein sequence ID" value="CAI6046080.1"/>
    <property type="molecule type" value="Genomic_DNA"/>
</dbReference>
<feature type="transmembrane region" description="Helical" evidence="6">
    <location>
        <begin position="151"/>
        <end position="170"/>
    </location>
</feature>
<keyword evidence="2" id="KW-0813">Transport</keyword>
<dbReference type="AlphaFoldDB" id="A0AA35LST6"/>
<keyword evidence="5 6" id="KW-0472">Membrane</keyword>
<dbReference type="PANTHER" id="PTHR45649:SF11">
    <property type="entry name" value="TRANSPORTER, PUTATIVE (EUROFUNG)-RELATED"/>
    <property type="match status" value="1"/>
</dbReference>
<feature type="transmembrane region" description="Helical" evidence="6">
    <location>
        <begin position="41"/>
        <end position="63"/>
    </location>
</feature>
<gene>
    <name evidence="7" type="ORF">CCHLO57077_00012966</name>
</gene>
<dbReference type="Pfam" id="PF13520">
    <property type="entry name" value="AA_permease_2"/>
    <property type="match status" value="1"/>
</dbReference>
<evidence type="ECO:0000256" key="3">
    <source>
        <dbReference type="ARBA" id="ARBA00022692"/>
    </source>
</evidence>
<comment type="caution">
    <text evidence="7">The sequence shown here is derived from an EMBL/GenBank/DDBJ whole genome shotgun (WGS) entry which is preliminary data.</text>
</comment>
<evidence type="ECO:0000256" key="2">
    <source>
        <dbReference type="ARBA" id="ARBA00022448"/>
    </source>
</evidence>
<dbReference type="Proteomes" id="UP001160390">
    <property type="component" value="Unassembled WGS sequence"/>
</dbReference>
<evidence type="ECO:0008006" key="9">
    <source>
        <dbReference type="Google" id="ProtNLM"/>
    </source>
</evidence>
<proteinExistence type="predicted"/>
<dbReference type="GO" id="GO:0016020">
    <property type="term" value="C:membrane"/>
    <property type="evidence" value="ECO:0007669"/>
    <property type="project" value="UniProtKB-SubCell"/>
</dbReference>
<dbReference type="GO" id="GO:0022857">
    <property type="term" value="F:transmembrane transporter activity"/>
    <property type="evidence" value="ECO:0007669"/>
    <property type="project" value="InterPro"/>
</dbReference>
<dbReference type="InterPro" id="IPR002293">
    <property type="entry name" value="AA/rel_permease1"/>
</dbReference>
<evidence type="ECO:0000256" key="5">
    <source>
        <dbReference type="ARBA" id="ARBA00023136"/>
    </source>
</evidence>
<feature type="transmembrane region" description="Helical" evidence="6">
    <location>
        <begin position="69"/>
        <end position="88"/>
    </location>
</feature>
<protein>
    <recommendedName>
        <fullName evidence="9">Choline transport protein</fullName>
    </recommendedName>
</protein>
<evidence type="ECO:0000256" key="1">
    <source>
        <dbReference type="ARBA" id="ARBA00004141"/>
    </source>
</evidence>
<reference evidence="7" key="1">
    <citation type="submission" date="2023-01" db="EMBL/GenBank/DDBJ databases">
        <authorList>
            <person name="Piombo E."/>
        </authorList>
    </citation>
    <scope>NUCLEOTIDE SEQUENCE</scope>
</reference>
<keyword evidence="8" id="KW-1185">Reference proteome</keyword>
<keyword evidence="4 6" id="KW-1133">Transmembrane helix</keyword>
<keyword evidence="3 6" id="KW-0812">Transmembrane</keyword>
<dbReference type="Gene3D" id="1.20.1740.10">
    <property type="entry name" value="Amino acid/polyamine transporter I"/>
    <property type="match status" value="1"/>
</dbReference>
<evidence type="ECO:0000256" key="4">
    <source>
        <dbReference type="ARBA" id="ARBA00022989"/>
    </source>
</evidence>
<feature type="transmembrane region" description="Helical" evidence="6">
    <location>
        <begin position="230"/>
        <end position="252"/>
    </location>
</feature>
<evidence type="ECO:0000313" key="8">
    <source>
        <dbReference type="Proteomes" id="UP001160390"/>
    </source>
</evidence>